<comment type="subunit">
    <text evidence="2 4">Homodimer.</text>
</comment>
<keyword evidence="3 4" id="KW-0964">Secreted</keyword>
<dbReference type="EMBL" id="PYDT01000001">
    <property type="protein sequence ID" value="THU74811.1"/>
    <property type="molecule type" value="Genomic_DNA"/>
</dbReference>
<evidence type="ECO:0000313" key="5">
    <source>
        <dbReference type="EMBL" id="THU74811.1"/>
    </source>
</evidence>
<dbReference type="GO" id="GO:0048046">
    <property type="term" value="C:apoplast"/>
    <property type="evidence" value="ECO:0007669"/>
    <property type="project" value="UniProtKB-SubCell"/>
</dbReference>
<evidence type="ECO:0000256" key="1">
    <source>
        <dbReference type="ARBA" id="ARBA00010746"/>
    </source>
</evidence>
<dbReference type="PANTHER" id="PTHR46215">
    <property type="entry name" value="DIRIGENT PROTEIN 24-RELATED"/>
    <property type="match status" value="1"/>
</dbReference>
<evidence type="ECO:0000256" key="4">
    <source>
        <dbReference type="RuleBase" id="RU363099"/>
    </source>
</evidence>
<comment type="subcellular location">
    <subcellularLocation>
        <location evidence="4">Secreted</location>
        <location evidence="4">Extracellular space</location>
        <location evidence="4">Apoplast</location>
    </subcellularLocation>
</comment>
<evidence type="ECO:0000256" key="3">
    <source>
        <dbReference type="ARBA" id="ARBA00022525"/>
    </source>
</evidence>
<dbReference type="InterPro" id="IPR004265">
    <property type="entry name" value="Dirigent"/>
</dbReference>
<dbReference type="GO" id="GO:0009699">
    <property type="term" value="P:phenylpropanoid biosynthetic process"/>
    <property type="evidence" value="ECO:0007669"/>
    <property type="project" value="UniProtKB-ARBA"/>
</dbReference>
<reference evidence="5 6" key="1">
    <citation type="journal article" date="2019" name="Nat. Plants">
        <title>Genome sequencing of Musa balbisiana reveals subgenome evolution and function divergence in polyploid bananas.</title>
        <authorList>
            <person name="Yao X."/>
        </authorList>
    </citation>
    <scope>NUCLEOTIDE SEQUENCE [LARGE SCALE GENOMIC DNA]</scope>
    <source>
        <strain evidence="6">cv. DH-PKW</strain>
        <tissue evidence="5">Leaves</tissue>
    </source>
</reference>
<dbReference type="Gene3D" id="2.40.480.10">
    <property type="entry name" value="Allene oxide cyclase-like"/>
    <property type="match status" value="1"/>
</dbReference>
<dbReference type="InterPro" id="IPR044859">
    <property type="entry name" value="Allene_oxi_cyc_Dirigent"/>
</dbReference>
<keyword evidence="4" id="KW-0052">Apoplast</keyword>
<keyword evidence="6" id="KW-1185">Reference proteome</keyword>
<comment type="function">
    <text evidence="4">Dirigent proteins impart stereoselectivity on the phenoxy radical-coupling reaction, yielding optically active lignans from two molecules of coniferyl alcohol in the biosynthesis of lignans, flavonolignans, and alkaloids and thus plays a central role in plant secondary metabolism.</text>
</comment>
<name>A0A4S8KHN6_MUSBA</name>
<evidence type="ECO:0000313" key="6">
    <source>
        <dbReference type="Proteomes" id="UP000317650"/>
    </source>
</evidence>
<proteinExistence type="inferred from homology"/>
<dbReference type="Pfam" id="PF03018">
    <property type="entry name" value="Dirigent"/>
    <property type="match status" value="1"/>
</dbReference>
<dbReference type="PANTHER" id="PTHR46215:SF17">
    <property type="entry name" value="DIRIGENT PROTEIN"/>
    <property type="match status" value="1"/>
</dbReference>
<feature type="signal peptide" evidence="4">
    <location>
        <begin position="1"/>
        <end position="23"/>
    </location>
</feature>
<comment type="similarity">
    <text evidence="1 4">Belongs to the plant dirigent protein family.</text>
</comment>
<dbReference type="AlphaFoldDB" id="A0A4S8KHN6"/>
<keyword evidence="4" id="KW-0732">Signal</keyword>
<gene>
    <name evidence="5" type="ORF">C4D60_Mb04t37350</name>
</gene>
<sequence>MATYVSNLLLFLFFFVTIDLSTSARNLDRKTTTSPVTDQTITFIMNDVLGSRHSGAPLRSPQPMSVDLGRTPFRDQTSPAKGWLPILASSPALEAGTVTTVDEELAGNVELGSPLSGKAQGIYVTSMEDKSSHIVAMRVTFAGGGGETGDSLSLFGVHQPAQAESHIAVVGGTGRYRDANGIAILKAVASKTSSERESMQHKVLAVHVYLKKHKKRQPEEKRYLMLGKTAADGTSLLGAEIERDELLVLVGLPQRRLLLLRDHGAESKNKMRTNKRTIDQGGKGRSHLGELVGCATGDFGDAEEGELVLEVLQLGLELRLGLPPKLVNLNPRYTQQITLHNQSKRVALTFRKQFLTHRDRIASPPLVAFFPFLFRRAQTLIKYGGRGRVIYRERGSKTLAAKGARLRLVGSQIPIRERPSYDNQNKKDIMHADGLKVRGSSSVPINSGCKCSTASIEWGALLPFDFNHTNPFGDMLALFKDSLEFTLEKDEDLEEVHDEEEMEDLADGCQWFAPEKDLL</sequence>
<protein>
    <recommendedName>
        <fullName evidence="4">Dirigent protein</fullName>
    </recommendedName>
</protein>
<dbReference type="Proteomes" id="UP000317650">
    <property type="component" value="Chromosome 4"/>
</dbReference>
<feature type="chain" id="PRO_5021021841" description="Dirigent protein" evidence="4">
    <location>
        <begin position="24"/>
        <end position="519"/>
    </location>
</feature>
<accession>A0A4S8KHN6</accession>
<comment type="caution">
    <text evidence="5">The sequence shown here is derived from an EMBL/GenBank/DDBJ whole genome shotgun (WGS) entry which is preliminary data.</text>
</comment>
<evidence type="ECO:0000256" key="2">
    <source>
        <dbReference type="ARBA" id="ARBA00011738"/>
    </source>
</evidence>
<organism evidence="5 6">
    <name type="scientific">Musa balbisiana</name>
    <name type="common">Banana</name>
    <dbReference type="NCBI Taxonomy" id="52838"/>
    <lineage>
        <taxon>Eukaryota</taxon>
        <taxon>Viridiplantae</taxon>
        <taxon>Streptophyta</taxon>
        <taxon>Embryophyta</taxon>
        <taxon>Tracheophyta</taxon>
        <taxon>Spermatophyta</taxon>
        <taxon>Magnoliopsida</taxon>
        <taxon>Liliopsida</taxon>
        <taxon>Zingiberales</taxon>
        <taxon>Musaceae</taxon>
        <taxon>Musa</taxon>
    </lineage>
</organism>